<evidence type="ECO:0000313" key="9">
    <source>
        <dbReference type="EMBL" id="MDO5970848.1"/>
    </source>
</evidence>
<dbReference type="RefSeq" id="WP_303278540.1">
    <property type="nucleotide sequence ID" value="NZ_JAUOEK010000134.1"/>
</dbReference>
<feature type="domain" description="MacB-like periplasmic core" evidence="8">
    <location>
        <begin position="494"/>
        <end position="606"/>
    </location>
</feature>
<keyword evidence="10" id="KW-1185">Reference proteome</keyword>
<gene>
    <name evidence="9" type="ORF">Q4Q35_13620</name>
</gene>
<evidence type="ECO:0000313" key="10">
    <source>
        <dbReference type="Proteomes" id="UP001176883"/>
    </source>
</evidence>
<dbReference type="InterPro" id="IPR003838">
    <property type="entry name" value="ABC3_permease_C"/>
</dbReference>
<dbReference type="PANTHER" id="PTHR30572:SF18">
    <property type="entry name" value="ABC-TYPE MACROLIDE FAMILY EXPORT SYSTEM PERMEASE COMPONENT 2"/>
    <property type="match status" value="1"/>
</dbReference>
<feature type="transmembrane region" description="Helical" evidence="6">
    <location>
        <begin position="21"/>
        <end position="42"/>
    </location>
</feature>
<evidence type="ECO:0000256" key="1">
    <source>
        <dbReference type="ARBA" id="ARBA00004651"/>
    </source>
</evidence>
<evidence type="ECO:0000256" key="3">
    <source>
        <dbReference type="ARBA" id="ARBA00022692"/>
    </source>
</evidence>
<feature type="transmembrane region" description="Helical" evidence="6">
    <location>
        <begin position="767"/>
        <end position="787"/>
    </location>
</feature>
<feature type="transmembrane region" description="Helical" evidence="6">
    <location>
        <begin position="387"/>
        <end position="411"/>
    </location>
</feature>
<feature type="domain" description="MacB-like periplasmic core" evidence="8">
    <location>
        <begin position="20"/>
        <end position="233"/>
    </location>
</feature>
<dbReference type="Proteomes" id="UP001176883">
    <property type="component" value="Unassembled WGS sequence"/>
</dbReference>
<feature type="transmembrane region" description="Helical" evidence="6">
    <location>
        <begin position="432"/>
        <end position="454"/>
    </location>
</feature>
<accession>A0ABT8WCI9</accession>
<reference evidence="9" key="1">
    <citation type="submission" date="2023-07" db="EMBL/GenBank/DDBJ databases">
        <title>Two novel species in the genus Flavivirga.</title>
        <authorList>
            <person name="Kwon K."/>
        </authorList>
    </citation>
    <scope>NUCLEOTIDE SEQUENCE</scope>
    <source>
        <strain evidence="9">KCTC 52353</strain>
    </source>
</reference>
<evidence type="ECO:0000256" key="4">
    <source>
        <dbReference type="ARBA" id="ARBA00022989"/>
    </source>
</evidence>
<dbReference type="InterPro" id="IPR025857">
    <property type="entry name" value="MacB_PCD"/>
</dbReference>
<protein>
    <submittedName>
        <fullName evidence="9">ABC transporter permease</fullName>
    </submittedName>
</protein>
<feature type="transmembrane region" description="Helical" evidence="6">
    <location>
        <begin position="681"/>
        <end position="701"/>
    </location>
</feature>
<keyword evidence="3 6" id="KW-0812">Transmembrane</keyword>
<dbReference type="Pfam" id="PF02687">
    <property type="entry name" value="FtsX"/>
    <property type="match status" value="2"/>
</dbReference>
<feature type="domain" description="ABC3 transporter permease C-terminal" evidence="7">
    <location>
        <begin position="299"/>
        <end position="414"/>
    </location>
</feature>
<feature type="transmembrane region" description="Helical" evidence="6">
    <location>
        <begin position="293"/>
        <end position="314"/>
    </location>
</feature>
<feature type="domain" description="ABC3 transporter permease C-terminal" evidence="7">
    <location>
        <begin position="681"/>
        <end position="794"/>
    </location>
</feature>
<keyword evidence="2" id="KW-1003">Cell membrane</keyword>
<dbReference type="Pfam" id="PF12704">
    <property type="entry name" value="MacB_PCD"/>
    <property type="match status" value="2"/>
</dbReference>
<evidence type="ECO:0000259" key="8">
    <source>
        <dbReference type="Pfam" id="PF12704"/>
    </source>
</evidence>
<evidence type="ECO:0000256" key="5">
    <source>
        <dbReference type="ARBA" id="ARBA00023136"/>
    </source>
</evidence>
<feature type="transmembrane region" description="Helical" evidence="6">
    <location>
        <begin position="722"/>
        <end position="747"/>
    </location>
</feature>
<comment type="caution">
    <text evidence="9">The sequence shown here is derived from an EMBL/GenBank/DDBJ whole genome shotgun (WGS) entry which is preliminary data.</text>
</comment>
<feature type="transmembrane region" description="Helical" evidence="6">
    <location>
        <begin position="343"/>
        <end position="367"/>
    </location>
</feature>
<keyword evidence="4 6" id="KW-1133">Transmembrane helix</keyword>
<organism evidence="9 10">
    <name type="scientific">Flavivirga aquimarina</name>
    <dbReference type="NCBI Taxonomy" id="2027862"/>
    <lineage>
        <taxon>Bacteria</taxon>
        <taxon>Pseudomonadati</taxon>
        <taxon>Bacteroidota</taxon>
        <taxon>Flavobacteriia</taxon>
        <taxon>Flavobacteriales</taxon>
        <taxon>Flavobacteriaceae</taxon>
        <taxon>Flavivirga</taxon>
    </lineage>
</organism>
<evidence type="ECO:0000256" key="2">
    <source>
        <dbReference type="ARBA" id="ARBA00022475"/>
    </source>
</evidence>
<dbReference type="InterPro" id="IPR050250">
    <property type="entry name" value="Macrolide_Exporter_MacB"/>
</dbReference>
<dbReference type="PANTHER" id="PTHR30572">
    <property type="entry name" value="MEMBRANE COMPONENT OF TRANSPORTER-RELATED"/>
    <property type="match status" value="1"/>
</dbReference>
<keyword evidence="5 6" id="KW-0472">Membrane</keyword>
<comment type="subcellular location">
    <subcellularLocation>
        <location evidence="1">Cell membrane</location>
        <topology evidence="1">Multi-pass membrane protein</topology>
    </subcellularLocation>
</comment>
<sequence length="801" mass="90203">MIRNYIKIAWRNLIKNKAISSINIIGLAIGIASCLLIVLFVLDELSYDRFNERKDEVFRVVFRANVNGELIKEAVVMPPVAQTLKQEFPEVVDATRFKRIPSPKVSYEKNNYRNGKFAYVDPNFFDVFTLPIIKGNKVAPLDKPNTIVLTKNEAIKYFGKEDPIGKILLVNDLQFEITAIIDNMPNNSHFHFDMLASMVGYSAAKNTSWMNSGFYTYLVLKKGLDYKSLESKFSAIIEKYMGPQMKEETGMTFAEFTKDNQLGLFLQPLTDIHLNSDFSSASTLEQGGDMKSVYIFCSIALFMLLIACVNFMNLSTASATKRAKEVGVRKVLGSKKSQLIGQFLTEAFFSTAAAMLLAVILIVIMLPFFNNLFDKELQMTYLLEPQIVFTLVSLLIVISLLAGVYPAFYIASFKPIAALKSKFLSTGNKKGVRSGLVVFQFVISAGLILATLIVDKQMTFIQNKDIGYNKKQLLVLRESYFLGPNQTSFKNQILTDPRVERVTSSGHVPAGVTNNSVTGIYVNQKFDRRVNIFYIDDEYIPTMGMKLIEGRNFSNNFGADSLNIIVNETTINKLGYGSNPIGKTMIIGVNDDLKTFKIIGVVKDFHFRSLHQKIEPLIMLNKSSSGLIVRAKGADMSGLITSISKLWNNYQVNEPFTYTLLDDSYNETYMAEQRMGTILKIFAILTIFIACLGLFGLVTFTTEQRFKEIGVRKVLGSTVSQIVLMISEYFIKLVMVSFAIAFPLGYYSMNIWLQDFAYRTKIEWPTFLIAGFITICIAFITISFRSIKAAQTNPIKSLRTE</sequence>
<dbReference type="PROSITE" id="PS51257">
    <property type="entry name" value="PROKAR_LIPOPROTEIN"/>
    <property type="match status" value="1"/>
</dbReference>
<evidence type="ECO:0000259" key="7">
    <source>
        <dbReference type="Pfam" id="PF02687"/>
    </source>
</evidence>
<evidence type="ECO:0000256" key="6">
    <source>
        <dbReference type="SAM" id="Phobius"/>
    </source>
</evidence>
<dbReference type="EMBL" id="JAUOEK010000134">
    <property type="protein sequence ID" value="MDO5970848.1"/>
    <property type="molecule type" value="Genomic_DNA"/>
</dbReference>
<proteinExistence type="predicted"/>
<name>A0ABT8WCI9_9FLAO</name>